<keyword evidence="2 4" id="KW-0238">DNA-binding</keyword>
<dbReference type="Proteomes" id="UP000295783">
    <property type="component" value="Unassembled WGS sequence"/>
</dbReference>
<feature type="DNA-binding region" description="H-T-H motif" evidence="4">
    <location>
        <begin position="40"/>
        <end position="59"/>
    </location>
</feature>
<dbReference type="Pfam" id="PF00440">
    <property type="entry name" value="TetR_N"/>
    <property type="match status" value="1"/>
</dbReference>
<keyword evidence="7" id="KW-1185">Reference proteome</keyword>
<dbReference type="PANTHER" id="PTHR47506:SF3">
    <property type="entry name" value="HTH-TYPE TRANSCRIPTIONAL REGULATOR LMRA"/>
    <property type="match status" value="1"/>
</dbReference>
<dbReference type="OrthoDB" id="9787680at2"/>
<keyword evidence="1" id="KW-0805">Transcription regulation</keyword>
<organism evidence="6 7">
    <name type="scientific">Dongia mobilis</name>
    <dbReference type="NCBI Taxonomy" id="578943"/>
    <lineage>
        <taxon>Bacteria</taxon>
        <taxon>Pseudomonadati</taxon>
        <taxon>Pseudomonadota</taxon>
        <taxon>Alphaproteobacteria</taxon>
        <taxon>Rhodospirillales</taxon>
        <taxon>Dongiaceae</taxon>
        <taxon>Dongia</taxon>
    </lineage>
</organism>
<accession>A0A4R6WPS3</accession>
<dbReference type="InterPro" id="IPR036271">
    <property type="entry name" value="Tet_transcr_reg_TetR-rel_C_sf"/>
</dbReference>
<dbReference type="PRINTS" id="PR00455">
    <property type="entry name" value="HTHTETR"/>
</dbReference>
<dbReference type="InterPro" id="IPR001647">
    <property type="entry name" value="HTH_TetR"/>
</dbReference>
<dbReference type="SUPFAM" id="SSF46689">
    <property type="entry name" value="Homeodomain-like"/>
    <property type="match status" value="1"/>
</dbReference>
<evidence type="ECO:0000259" key="5">
    <source>
        <dbReference type="PROSITE" id="PS50977"/>
    </source>
</evidence>
<gene>
    <name evidence="6" type="ORF">A8950_1388</name>
</gene>
<dbReference type="PANTHER" id="PTHR47506">
    <property type="entry name" value="TRANSCRIPTIONAL REGULATORY PROTEIN"/>
    <property type="match status" value="1"/>
</dbReference>
<sequence>MTAGRPRKVPEQSTAVVPPRARILAAAQDLFYHQGIRAVGVELVAASADTNKMTLYRHFSSKDELVAEYLKDVAGEIEAAWDRLAARHADDPRGHILAWIDEMGRQMERPESRGCPITNAAIELPEPDHPGRAVIEAHKRGMRRRFAERCRAAGLKDADIIADQLVLLLDGAGVALQTIGRKGPLAALRRQAEWLLGKAQ</sequence>
<dbReference type="SUPFAM" id="SSF48498">
    <property type="entry name" value="Tetracyclin repressor-like, C-terminal domain"/>
    <property type="match status" value="1"/>
</dbReference>
<feature type="domain" description="HTH tetR-type" evidence="5">
    <location>
        <begin position="17"/>
        <end position="77"/>
    </location>
</feature>
<dbReference type="EMBL" id="SNYW01000007">
    <property type="protein sequence ID" value="TDQ83105.1"/>
    <property type="molecule type" value="Genomic_DNA"/>
</dbReference>
<evidence type="ECO:0000256" key="2">
    <source>
        <dbReference type="ARBA" id="ARBA00023125"/>
    </source>
</evidence>
<dbReference type="GO" id="GO:0003677">
    <property type="term" value="F:DNA binding"/>
    <property type="evidence" value="ECO:0007669"/>
    <property type="project" value="UniProtKB-UniRule"/>
</dbReference>
<evidence type="ECO:0000256" key="3">
    <source>
        <dbReference type="ARBA" id="ARBA00023163"/>
    </source>
</evidence>
<name>A0A4R6WPS3_9PROT</name>
<comment type="caution">
    <text evidence="6">The sequence shown here is derived from an EMBL/GenBank/DDBJ whole genome shotgun (WGS) entry which is preliminary data.</text>
</comment>
<dbReference type="InterPro" id="IPR009057">
    <property type="entry name" value="Homeodomain-like_sf"/>
</dbReference>
<dbReference type="AlphaFoldDB" id="A0A4R6WPS3"/>
<protein>
    <submittedName>
        <fullName evidence="6">TetR family transcriptional regulator</fullName>
    </submittedName>
</protein>
<evidence type="ECO:0000256" key="1">
    <source>
        <dbReference type="ARBA" id="ARBA00023015"/>
    </source>
</evidence>
<dbReference type="RefSeq" id="WP_133612890.1">
    <property type="nucleotide sequence ID" value="NZ_SNYW01000007.1"/>
</dbReference>
<dbReference type="Gene3D" id="1.10.357.10">
    <property type="entry name" value="Tetracycline Repressor, domain 2"/>
    <property type="match status" value="1"/>
</dbReference>
<evidence type="ECO:0000256" key="4">
    <source>
        <dbReference type="PROSITE-ProRule" id="PRU00335"/>
    </source>
</evidence>
<evidence type="ECO:0000313" key="7">
    <source>
        <dbReference type="Proteomes" id="UP000295783"/>
    </source>
</evidence>
<proteinExistence type="predicted"/>
<evidence type="ECO:0000313" key="6">
    <source>
        <dbReference type="EMBL" id="TDQ83105.1"/>
    </source>
</evidence>
<keyword evidence="3" id="KW-0804">Transcription</keyword>
<dbReference type="PROSITE" id="PS50977">
    <property type="entry name" value="HTH_TETR_2"/>
    <property type="match status" value="1"/>
</dbReference>
<reference evidence="6 7" key="1">
    <citation type="submission" date="2019-03" db="EMBL/GenBank/DDBJ databases">
        <title>Genomic Encyclopedia of Type Strains, Phase III (KMG-III): the genomes of soil and plant-associated and newly described type strains.</title>
        <authorList>
            <person name="Whitman W."/>
        </authorList>
    </citation>
    <scope>NUCLEOTIDE SEQUENCE [LARGE SCALE GENOMIC DNA]</scope>
    <source>
        <strain evidence="6 7">CGMCC 1.7660</strain>
    </source>
</reference>